<dbReference type="PANTHER" id="PTHR37302:SF1">
    <property type="entry name" value="PROTEIN DINB"/>
    <property type="match status" value="1"/>
</dbReference>
<dbReference type="GO" id="GO:0046872">
    <property type="term" value="F:metal ion binding"/>
    <property type="evidence" value="ECO:0007669"/>
    <property type="project" value="UniProtKB-KW"/>
</dbReference>
<keyword evidence="5" id="KW-1185">Reference proteome</keyword>
<feature type="binding site" evidence="3">
    <location>
        <position position="132"/>
    </location>
    <ligand>
        <name>a divalent metal cation</name>
        <dbReference type="ChEBI" id="CHEBI:60240"/>
    </ligand>
</feature>
<evidence type="ECO:0000256" key="1">
    <source>
        <dbReference type="ARBA" id="ARBA00008635"/>
    </source>
</evidence>
<dbReference type="InterPro" id="IPR007837">
    <property type="entry name" value="DinB"/>
</dbReference>
<dbReference type="OrthoDB" id="9811413at2"/>
<proteinExistence type="inferred from homology"/>
<dbReference type="Pfam" id="PF05163">
    <property type="entry name" value="DinB"/>
    <property type="match status" value="1"/>
</dbReference>
<keyword evidence="2 3" id="KW-0479">Metal-binding</keyword>
<evidence type="ECO:0000313" key="5">
    <source>
        <dbReference type="Proteomes" id="UP000029734"/>
    </source>
</evidence>
<sequence>MTPSAQAQHDHLIRLFAHAHWANEEILKALQNADAISEKLISLFGHLLSAEKVWLERLNQRNSSNLSIWPVTRLKDCELLVQENHTGYQSYLKTLGDTDMNTVIAYRNSKGTEFHTSILDILSHVSLHGSYHRGQISTYLRVEGHEPVNTDFITFVRI</sequence>
<dbReference type="SUPFAM" id="SSF109854">
    <property type="entry name" value="DinB/YfiT-like putative metalloenzymes"/>
    <property type="match status" value="1"/>
</dbReference>
<protein>
    <recommendedName>
        <fullName evidence="6">Damage-inducible protein DinB</fullName>
    </recommendedName>
</protein>
<evidence type="ECO:0000256" key="3">
    <source>
        <dbReference type="PIRSR" id="PIRSR607837-1"/>
    </source>
</evidence>
<gene>
    <name evidence="4" type="ORF">PWYN_25425</name>
</gene>
<reference evidence="4 5" key="2">
    <citation type="submission" date="2014-10" db="EMBL/GenBank/DDBJ databases">
        <title>Comparative genomics of the Paenibacillus odorifer group.</title>
        <authorList>
            <person name="Tsai Y.-C."/>
            <person name="Martin N."/>
            <person name="Korlach J."/>
            <person name="Wiedmann M."/>
        </authorList>
    </citation>
    <scope>NUCLEOTIDE SEQUENCE [LARGE SCALE GENOMIC DNA]</scope>
    <source>
        <strain evidence="4 5">DSM 18334</strain>
    </source>
</reference>
<feature type="binding site" evidence="3">
    <location>
        <position position="46"/>
    </location>
    <ligand>
        <name>a divalent metal cation</name>
        <dbReference type="ChEBI" id="CHEBI:60240"/>
    </ligand>
</feature>
<evidence type="ECO:0000313" key="4">
    <source>
        <dbReference type="EMBL" id="KGE17891.1"/>
    </source>
</evidence>
<feature type="binding site" evidence="3">
    <location>
        <position position="128"/>
    </location>
    <ligand>
        <name>a divalent metal cation</name>
        <dbReference type="ChEBI" id="CHEBI:60240"/>
    </ligand>
</feature>
<evidence type="ECO:0000256" key="2">
    <source>
        <dbReference type="ARBA" id="ARBA00022723"/>
    </source>
</evidence>
<dbReference type="RefSeq" id="WP_036657349.1">
    <property type="nucleotide sequence ID" value="NZ_JQCR01000003.1"/>
</dbReference>
<dbReference type="PANTHER" id="PTHR37302">
    <property type="entry name" value="SLR1116 PROTEIN"/>
    <property type="match status" value="1"/>
</dbReference>
<dbReference type="STRING" id="268407.PWYN_25425"/>
<dbReference type="Proteomes" id="UP000029734">
    <property type="component" value="Unassembled WGS sequence"/>
</dbReference>
<accession>A0A098M767</accession>
<dbReference type="eggNOG" id="COG2318">
    <property type="taxonomic scope" value="Bacteria"/>
</dbReference>
<dbReference type="AlphaFoldDB" id="A0A098M767"/>
<dbReference type="EMBL" id="JQCR01000003">
    <property type="protein sequence ID" value="KGE17891.1"/>
    <property type="molecule type" value="Genomic_DNA"/>
</dbReference>
<evidence type="ECO:0008006" key="6">
    <source>
        <dbReference type="Google" id="ProtNLM"/>
    </source>
</evidence>
<comment type="caution">
    <text evidence="4">The sequence shown here is derived from an EMBL/GenBank/DDBJ whole genome shotgun (WGS) entry which is preliminary data.</text>
</comment>
<dbReference type="Gene3D" id="1.20.120.450">
    <property type="entry name" value="dinb family like domain"/>
    <property type="match status" value="1"/>
</dbReference>
<dbReference type="InterPro" id="IPR034660">
    <property type="entry name" value="DinB/YfiT-like"/>
</dbReference>
<comment type="similarity">
    <text evidence="1">Belongs to the DinB family.</text>
</comment>
<name>A0A098M767_9BACL</name>
<reference evidence="4 5" key="1">
    <citation type="submission" date="2014-08" db="EMBL/GenBank/DDBJ databases">
        <authorList>
            <person name="den Bakker H.C."/>
        </authorList>
    </citation>
    <scope>NUCLEOTIDE SEQUENCE [LARGE SCALE GENOMIC DNA]</scope>
    <source>
        <strain evidence="4 5">DSM 18334</strain>
    </source>
</reference>
<organism evidence="4 5">
    <name type="scientific">Paenibacillus wynnii</name>
    <dbReference type="NCBI Taxonomy" id="268407"/>
    <lineage>
        <taxon>Bacteria</taxon>
        <taxon>Bacillati</taxon>
        <taxon>Bacillota</taxon>
        <taxon>Bacilli</taxon>
        <taxon>Bacillales</taxon>
        <taxon>Paenibacillaceae</taxon>
        <taxon>Paenibacillus</taxon>
    </lineage>
</organism>